<proteinExistence type="predicted"/>
<dbReference type="GO" id="GO:0016787">
    <property type="term" value="F:hydrolase activity"/>
    <property type="evidence" value="ECO:0007669"/>
    <property type="project" value="UniProtKB-KW"/>
</dbReference>
<keyword evidence="2" id="KW-0378">Hydrolase</keyword>
<dbReference type="Pfam" id="PF01738">
    <property type="entry name" value="DLH"/>
    <property type="match status" value="1"/>
</dbReference>
<evidence type="ECO:0000313" key="2">
    <source>
        <dbReference type="EMBL" id="MCZ0806095.1"/>
    </source>
</evidence>
<reference evidence="2" key="1">
    <citation type="submission" date="2022-09" db="EMBL/GenBank/DDBJ databases">
        <title>Genome analysis and characterization of larvicidal activity of Brevibacillus strains.</title>
        <authorList>
            <person name="Patrusheva E.V."/>
            <person name="Izotova A.O."/>
            <person name="Toshchakov S.V."/>
            <person name="Sineoky S.P."/>
        </authorList>
    </citation>
    <scope>NUCLEOTIDE SEQUENCE</scope>
    <source>
        <strain evidence="2">VKPM_B-13247</strain>
    </source>
</reference>
<feature type="domain" description="Dienelactone hydrolase" evidence="1">
    <location>
        <begin position="11"/>
        <end position="196"/>
    </location>
</feature>
<sequence>MYFLRSGEKRLLVILPEIYGLNQHMLDVCQQYATQSWDVLCLSWYKETTSFPQKEEDRAYQYFMSIGFERASEQVVEVLRLQRPLYQHIVVMGFSVGATVAWLLTEYVGLCDGIVGFYGSRIRQYTNITPKVPVLLVYGQSEPAFDLSVLLQTLSNSSQVILKQYPALHGFSNPYSNHYQPNAVRIANEDVHKFLCNVTK</sequence>
<accession>A0AAP3DFC1</accession>
<evidence type="ECO:0000313" key="3">
    <source>
        <dbReference type="Proteomes" id="UP001077662"/>
    </source>
</evidence>
<dbReference type="Proteomes" id="UP001077662">
    <property type="component" value="Unassembled WGS sequence"/>
</dbReference>
<dbReference type="PANTHER" id="PTHR46623">
    <property type="entry name" value="CARBOXYMETHYLENEBUTENOLIDASE-RELATED"/>
    <property type="match status" value="1"/>
</dbReference>
<dbReference type="SUPFAM" id="SSF53474">
    <property type="entry name" value="alpha/beta-Hydrolases"/>
    <property type="match status" value="1"/>
</dbReference>
<evidence type="ECO:0000259" key="1">
    <source>
        <dbReference type="Pfam" id="PF01738"/>
    </source>
</evidence>
<protein>
    <submittedName>
        <fullName evidence="2">Dienelactone hydrolase family protein</fullName>
    </submittedName>
</protein>
<dbReference type="InterPro" id="IPR029058">
    <property type="entry name" value="AB_hydrolase_fold"/>
</dbReference>
<dbReference type="InterPro" id="IPR002925">
    <property type="entry name" value="Dienelactn_hydro"/>
</dbReference>
<name>A0AAP3DFC1_BRELA</name>
<dbReference type="Gene3D" id="3.40.50.1820">
    <property type="entry name" value="alpha/beta hydrolase"/>
    <property type="match status" value="1"/>
</dbReference>
<dbReference type="PANTHER" id="PTHR46623:SF6">
    <property type="entry name" value="ALPHA_BETA-HYDROLASES SUPERFAMILY PROTEIN"/>
    <property type="match status" value="1"/>
</dbReference>
<comment type="caution">
    <text evidence="2">The sequence shown here is derived from an EMBL/GenBank/DDBJ whole genome shotgun (WGS) entry which is preliminary data.</text>
</comment>
<dbReference type="AlphaFoldDB" id="A0AAP3DFC1"/>
<gene>
    <name evidence="2" type="ORF">O0554_04045</name>
</gene>
<dbReference type="RefSeq" id="WP_258432941.1">
    <property type="nucleotide sequence ID" value="NZ_JANSGW010000004.1"/>
</dbReference>
<organism evidence="2 3">
    <name type="scientific">Brevibacillus laterosporus</name>
    <name type="common">Bacillus laterosporus</name>
    <dbReference type="NCBI Taxonomy" id="1465"/>
    <lineage>
        <taxon>Bacteria</taxon>
        <taxon>Bacillati</taxon>
        <taxon>Bacillota</taxon>
        <taxon>Bacilli</taxon>
        <taxon>Bacillales</taxon>
        <taxon>Paenibacillaceae</taxon>
        <taxon>Brevibacillus</taxon>
    </lineage>
</organism>
<dbReference type="EMBL" id="JAPTNE010000004">
    <property type="protein sequence ID" value="MCZ0806095.1"/>
    <property type="molecule type" value="Genomic_DNA"/>
</dbReference>
<dbReference type="InterPro" id="IPR051049">
    <property type="entry name" value="Dienelactone_hydrolase-like"/>
</dbReference>